<sequence length="562" mass="59647">MIFLVLCMAVLVHGKQRNWTPGTYPNPRTQSEECGRKNVTSLVCDPEGIIPFESANAVDAILSRVAVGGKPFAQAPCGTSGLKGFQIAVALMHRMYNSNDSSAAAKSFAYALQDAWGIGDPACDNGVLIFLALLQDQLVFATGAAVEALLSPEVIATIIKDVQVDVEEARYAAAIELAATRIGRALAEALQPHDDPHSGGGGGGGGGDGSSGHVLHWGLLVEELLLALGCVSAGFGALYQQYRRRVRSRRQFEDCRTTLEGIEEDHLKALQQRNGAVQTCCPLCLSHMNFSCTPSGVNFNLNVRPRPSTGDDGGTDDDDDDGGGDSVTSDEETGLRRPLKSAEVAAVATTATTAALHVKPGAMFPCGHAFCEPCVVSRINQGFLSCPICGCASQEGGSSGPPTEAAQASAVTAATAAPTTPAITTPLATTTTTSTTTSTSGAQVLLDQLRAQWEARSRNGSGPGAVAHLLGPAGNEVQFPMMIFRLRQLQRQYPQFLTLDMTIVWEQDLREGLRDCFGISEDWPPVGEDASGLRRLGWAMSACYARYTHGEEYVSYTYNLDR</sequence>
<dbReference type="PANTHER" id="PTHR33748:SF5">
    <property type="entry name" value="GROUND-LIKE DOMAIN-CONTAINING PROTEIN"/>
    <property type="match status" value="1"/>
</dbReference>
<dbReference type="Gene3D" id="3.30.40.10">
    <property type="entry name" value="Zinc/RING finger domain, C3HC4 (zinc finger)"/>
    <property type="match status" value="1"/>
</dbReference>
<evidence type="ECO:0000313" key="2">
    <source>
        <dbReference type="EMBL" id="GIM10177.1"/>
    </source>
</evidence>
<dbReference type="InterPro" id="IPR013083">
    <property type="entry name" value="Znf_RING/FYVE/PHD"/>
</dbReference>
<dbReference type="CDD" id="cd16449">
    <property type="entry name" value="RING-HC"/>
    <property type="match status" value="1"/>
</dbReference>
<dbReference type="GO" id="GO:0046872">
    <property type="term" value="F:metal ion binding"/>
    <property type="evidence" value="ECO:0007669"/>
    <property type="project" value="InterPro"/>
</dbReference>
<protein>
    <submittedName>
        <fullName evidence="2">Uncharacterized protein</fullName>
    </submittedName>
</protein>
<dbReference type="AlphaFoldDB" id="A0A8J4LU74"/>
<dbReference type="InterPro" id="IPR017907">
    <property type="entry name" value="Znf_RING_CS"/>
</dbReference>
<dbReference type="GO" id="GO:0005892">
    <property type="term" value="C:acetylcholine-gated channel complex"/>
    <property type="evidence" value="ECO:0007669"/>
    <property type="project" value="InterPro"/>
</dbReference>
<gene>
    <name evidence="2" type="ORF">Vretimale_13930</name>
</gene>
<feature type="compositionally biased region" description="Acidic residues" evidence="1">
    <location>
        <begin position="313"/>
        <end position="332"/>
    </location>
</feature>
<dbReference type="Pfam" id="PF00097">
    <property type="entry name" value="zf-C3HC4"/>
    <property type="match status" value="1"/>
</dbReference>
<accession>A0A8J4LU74</accession>
<dbReference type="Pfam" id="PF17175">
    <property type="entry name" value="MOLO1"/>
    <property type="match status" value="1"/>
</dbReference>
<comment type="caution">
    <text evidence="2">The sequence shown here is derived from an EMBL/GenBank/DDBJ whole genome shotgun (WGS) entry which is preliminary data.</text>
</comment>
<dbReference type="PANTHER" id="PTHR33748">
    <property type="entry name" value="PROTEIN CBG04600"/>
    <property type="match status" value="1"/>
</dbReference>
<dbReference type="SUPFAM" id="SSF57850">
    <property type="entry name" value="RING/U-box"/>
    <property type="match status" value="1"/>
</dbReference>
<feature type="region of interest" description="Disordered" evidence="1">
    <location>
        <begin position="303"/>
        <end position="341"/>
    </location>
</feature>
<dbReference type="PROSITE" id="PS50089">
    <property type="entry name" value="ZF_RING_2"/>
    <property type="match status" value="1"/>
</dbReference>
<dbReference type="EMBL" id="BNCQ01000033">
    <property type="protein sequence ID" value="GIM10177.1"/>
    <property type="molecule type" value="Genomic_DNA"/>
</dbReference>
<name>A0A8J4LU74_9CHLO</name>
<dbReference type="SMART" id="SM00184">
    <property type="entry name" value="RING"/>
    <property type="match status" value="1"/>
</dbReference>
<dbReference type="Gene3D" id="3.10.310.50">
    <property type="match status" value="1"/>
</dbReference>
<evidence type="ECO:0000313" key="3">
    <source>
        <dbReference type="Proteomes" id="UP000722791"/>
    </source>
</evidence>
<dbReference type="InterPro" id="IPR018957">
    <property type="entry name" value="Znf_C3HC4_RING-type"/>
</dbReference>
<reference evidence="2" key="1">
    <citation type="journal article" date="2021" name="Proc. Natl. Acad. Sci. U.S.A.">
        <title>Three genomes in the algal genus Volvox reveal the fate of a haploid sex-determining region after a transition to homothallism.</title>
        <authorList>
            <person name="Yamamoto K."/>
            <person name="Hamaji T."/>
            <person name="Kawai-Toyooka H."/>
            <person name="Matsuzaki R."/>
            <person name="Takahashi F."/>
            <person name="Nishimura Y."/>
            <person name="Kawachi M."/>
            <person name="Noguchi H."/>
            <person name="Minakuchi Y."/>
            <person name="Umen J.G."/>
            <person name="Toyoda A."/>
            <person name="Nozaki H."/>
        </authorList>
    </citation>
    <scope>NUCLEOTIDE SEQUENCE</scope>
    <source>
        <strain evidence="2">NIES-3785</strain>
    </source>
</reference>
<evidence type="ECO:0000256" key="1">
    <source>
        <dbReference type="SAM" id="MobiDB-lite"/>
    </source>
</evidence>
<dbReference type="OrthoDB" id="8062037at2759"/>
<dbReference type="PROSITE" id="PS00518">
    <property type="entry name" value="ZF_RING_1"/>
    <property type="match status" value="1"/>
</dbReference>
<organism evidence="2 3">
    <name type="scientific">Volvox reticuliferus</name>
    <dbReference type="NCBI Taxonomy" id="1737510"/>
    <lineage>
        <taxon>Eukaryota</taxon>
        <taxon>Viridiplantae</taxon>
        <taxon>Chlorophyta</taxon>
        <taxon>core chlorophytes</taxon>
        <taxon>Chlorophyceae</taxon>
        <taxon>CS clade</taxon>
        <taxon>Chlamydomonadales</taxon>
        <taxon>Volvocaceae</taxon>
        <taxon>Volvox</taxon>
    </lineage>
</organism>
<dbReference type="InterPro" id="IPR033438">
    <property type="entry name" value="MOLO1"/>
</dbReference>
<dbReference type="Proteomes" id="UP000722791">
    <property type="component" value="Unassembled WGS sequence"/>
</dbReference>
<proteinExistence type="predicted"/>
<dbReference type="InterPro" id="IPR001841">
    <property type="entry name" value="Znf_RING"/>
</dbReference>